<dbReference type="Proteomes" id="UP001595379">
    <property type="component" value="Unassembled WGS sequence"/>
</dbReference>
<keyword evidence="3" id="KW-1185">Reference proteome</keyword>
<dbReference type="Pfam" id="PF10067">
    <property type="entry name" value="DUF2306"/>
    <property type="match status" value="1"/>
</dbReference>
<comment type="caution">
    <text evidence="2">The sequence shown here is derived from an EMBL/GenBank/DDBJ whole genome shotgun (WGS) entry which is preliminary data.</text>
</comment>
<organism evidence="2 3">
    <name type="scientific">Hyphobacterium vulgare</name>
    <dbReference type="NCBI Taxonomy" id="1736751"/>
    <lineage>
        <taxon>Bacteria</taxon>
        <taxon>Pseudomonadati</taxon>
        <taxon>Pseudomonadota</taxon>
        <taxon>Alphaproteobacteria</taxon>
        <taxon>Maricaulales</taxon>
        <taxon>Maricaulaceae</taxon>
        <taxon>Hyphobacterium</taxon>
    </lineage>
</organism>
<keyword evidence="1" id="KW-0812">Transmembrane</keyword>
<feature type="transmembrane region" description="Helical" evidence="1">
    <location>
        <begin position="162"/>
        <end position="181"/>
    </location>
</feature>
<sequence length="193" mass="20671">MNTQVRTDRDDRPASGMRSTLINLGGGFAALSVVLLLVYWQATDGNLSLVADAFGGVDWSINPDLGAFAKASWVIQLHASTAIGALVLGTVQMFAPKGTIPHRTVGYVWAVLMVTTAVSAIFIRQINDGGFSFIHIFVPITLMAVYGMIANARRGLINKHRNAVYGAFFGALVVPGLFAFMPGRLMHVMVFGG</sequence>
<evidence type="ECO:0000313" key="2">
    <source>
        <dbReference type="EMBL" id="MFC2925551.1"/>
    </source>
</evidence>
<dbReference type="InterPro" id="IPR018750">
    <property type="entry name" value="DUF2306_membrane"/>
</dbReference>
<feature type="transmembrane region" description="Helical" evidence="1">
    <location>
        <begin position="107"/>
        <end position="126"/>
    </location>
</feature>
<keyword evidence="1" id="KW-1133">Transmembrane helix</keyword>
<evidence type="ECO:0000256" key="1">
    <source>
        <dbReference type="SAM" id="Phobius"/>
    </source>
</evidence>
<feature type="transmembrane region" description="Helical" evidence="1">
    <location>
        <begin position="132"/>
        <end position="150"/>
    </location>
</feature>
<protein>
    <submittedName>
        <fullName evidence="2">DUF2306 domain-containing protein</fullName>
    </submittedName>
</protein>
<keyword evidence="1" id="KW-0472">Membrane</keyword>
<accession>A0ABV6ZVT0</accession>
<reference evidence="3" key="1">
    <citation type="journal article" date="2019" name="Int. J. Syst. Evol. Microbiol.">
        <title>The Global Catalogue of Microorganisms (GCM) 10K type strain sequencing project: providing services to taxonomists for standard genome sequencing and annotation.</title>
        <authorList>
            <consortium name="The Broad Institute Genomics Platform"/>
            <consortium name="The Broad Institute Genome Sequencing Center for Infectious Disease"/>
            <person name="Wu L."/>
            <person name="Ma J."/>
        </authorList>
    </citation>
    <scope>NUCLEOTIDE SEQUENCE [LARGE SCALE GENOMIC DNA]</scope>
    <source>
        <strain evidence="3">KCTC 52487</strain>
    </source>
</reference>
<evidence type="ECO:0000313" key="3">
    <source>
        <dbReference type="Proteomes" id="UP001595379"/>
    </source>
</evidence>
<proteinExistence type="predicted"/>
<feature type="transmembrane region" description="Helical" evidence="1">
    <location>
        <begin position="73"/>
        <end position="95"/>
    </location>
</feature>
<name>A0ABV6ZVT0_9PROT</name>
<feature type="transmembrane region" description="Helical" evidence="1">
    <location>
        <begin position="21"/>
        <end position="40"/>
    </location>
</feature>
<dbReference type="EMBL" id="JBHRSV010000005">
    <property type="protein sequence ID" value="MFC2925551.1"/>
    <property type="molecule type" value="Genomic_DNA"/>
</dbReference>
<dbReference type="RefSeq" id="WP_343165319.1">
    <property type="nucleotide sequence ID" value="NZ_JBHRSV010000005.1"/>
</dbReference>
<gene>
    <name evidence="2" type="ORF">ACFOOR_05485</name>
</gene>